<feature type="region of interest" description="Disordered" evidence="1">
    <location>
        <begin position="1"/>
        <end position="25"/>
    </location>
</feature>
<evidence type="ECO:0008006" key="4">
    <source>
        <dbReference type="Google" id="ProtNLM"/>
    </source>
</evidence>
<sequence length="86" mass="9502">MATGYGADDIRTGREMSNEVDAKTARERAKAIAEQRRAERRNRKRRCVVCGVEESDKTPLTAHPEGIGPACKDEITCQTRRAAAGR</sequence>
<keyword evidence="3" id="KW-1185">Reference proteome</keyword>
<accession>A0ABQ6QZX6</accession>
<reference evidence="2 3" key="1">
    <citation type="journal article" date="2024" name="Arch. Microbiol.">
        <title>Corallococcus caeni sp. nov., a novel myxobacterium isolated from activated sludge.</title>
        <authorList>
            <person name="Tomita S."/>
            <person name="Nakai R."/>
            <person name="Kuroda K."/>
            <person name="Kurashita H."/>
            <person name="Hatamoto M."/>
            <person name="Yamaguchi T."/>
            <person name="Narihiro T."/>
        </authorList>
    </citation>
    <scope>NUCLEOTIDE SEQUENCE [LARGE SCALE GENOMIC DNA]</scope>
    <source>
        <strain evidence="2 3">NO1</strain>
    </source>
</reference>
<organism evidence="2 3">
    <name type="scientific">Corallococcus caeni</name>
    <dbReference type="NCBI Taxonomy" id="3082388"/>
    <lineage>
        <taxon>Bacteria</taxon>
        <taxon>Pseudomonadati</taxon>
        <taxon>Myxococcota</taxon>
        <taxon>Myxococcia</taxon>
        <taxon>Myxococcales</taxon>
        <taxon>Cystobacterineae</taxon>
        <taxon>Myxococcaceae</taxon>
        <taxon>Corallococcus</taxon>
    </lineage>
</organism>
<comment type="caution">
    <text evidence="2">The sequence shown here is derived from an EMBL/GenBank/DDBJ whole genome shotgun (WGS) entry which is preliminary data.</text>
</comment>
<dbReference type="Proteomes" id="UP001342631">
    <property type="component" value="Unassembled WGS sequence"/>
</dbReference>
<dbReference type="EMBL" id="BTTX01000006">
    <property type="protein sequence ID" value="GMU09597.1"/>
    <property type="molecule type" value="Genomic_DNA"/>
</dbReference>
<name>A0ABQ6QZX6_9BACT</name>
<protein>
    <recommendedName>
        <fullName evidence="4">HNH endonuclease</fullName>
    </recommendedName>
</protein>
<feature type="compositionally biased region" description="Basic and acidic residues" evidence="1">
    <location>
        <begin position="8"/>
        <end position="25"/>
    </location>
</feature>
<evidence type="ECO:0000313" key="3">
    <source>
        <dbReference type="Proteomes" id="UP001342631"/>
    </source>
</evidence>
<proteinExistence type="predicted"/>
<evidence type="ECO:0000313" key="2">
    <source>
        <dbReference type="EMBL" id="GMU09597.1"/>
    </source>
</evidence>
<gene>
    <name evidence="2" type="ORF">ASNO1_58510</name>
</gene>
<evidence type="ECO:0000256" key="1">
    <source>
        <dbReference type="SAM" id="MobiDB-lite"/>
    </source>
</evidence>